<evidence type="ECO:0000256" key="4">
    <source>
        <dbReference type="ARBA" id="ARBA00022679"/>
    </source>
</evidence>
<dbReference type="InterPro" id="IPR001173">
    <property type="entry name" value="Glyco_trans_2-like"/>
</dbReference>
<accession>A0A369KV97</accession>
<dbReference type="CDD" id="cd06442">
    <property type="entry name" value="DPM1_like"/>
    <property type="match status" value="1"/>
</dbReference>
<gene>
    <name evidence="11" type="ORF">DCC88_08930</name>
</gene>
<dbReference type="InterPro" id="IPR029044">
    <property type="entry name" value="Nucleotide-diphossugar_trans"/>
</dbReference>
<comment type="caution">
    <text evidence="11">The sequence shown here is derived from an EMBL/GenBank/DDBJ whole genome shotgun (WGS) entry which is preliminary data.</text>
</comment>
<reference evidence="11" key="1">
    <citation type="submission" date="2018-04" db="EMBL/GenBank/DDBJ databases">
        <title>Draft genome sequence of the Candidatus Spirobacillus cienkowskii, a pathogen of freshwater Daphnia species, reconstructed from hemolymph metagenomic reads.</title>
        <authorList>
            <person name="Bresciani L."/>
            <person name="Lemos L.N."/>
            <person name="Wale N."/>
            <person name="Lin J.Y."/>
            <person name="Fernandes G.R."/>
            <person name="Duffy M.A."/>
            <person name="Rodrigues J.M."/>
        </authorList>
    </citation>
    <scope>NUCLEOTIDE SEQUENCE [LARGE SCALE GENOMIC DNA]</scope>
    <source>
        <strain evidence="11">Binning01</strain>
    </source>
</reference>
<dbReference type="GO" id="GO:0006488">
    <property type="term" value="P:dolichol-linked oligosaccharide biosynthetic process"/>
    <property type="evidence" value="ECO:0007669"/>
    <property type="project" value="TreeGrafter"/>
</dbReference>
<feature type="transmembrane region" description="Helical" evidence="8">
    <location>
        <begin position="235"/>
        <end position="256"/>
    </location>
</feature>
<dbReference type="GO" id="GO:0035269">
    <property type="term" value="P:protein O-linked glycosylation via mannose"/>
    <property type="evidence" value="ECO:0007669"/>
    <property type="project" value="TreeGrafter"/>
</dbReference>
<evidence type="ECO:0000256" key="6">
    <source>
        <dbReference type="ARBA" id="ARBA00022989"/>
    </source>
</evidence>
<comment type="similarity">
    <text evidence="2">Belongs to the glycosyltransferase 2 family.</text>
</comment>
<feature type="domain" description="Glycosyltransferase 2-like" evidence="9">
    <location>
        <begin position="4"/>
        <end position="169"/>
    </location>
</feature>
<evidence type="ECO:0000256" key="5">
    <source>
        <dbReference type="ARBA" id="ARBA00022692"/>
    </source>
</evidence>
<feature type="transmembrane region" description="Helical" evidence="8">
    <location>
        <begin position="327"/>
        <end position="349"/>
    </location>
</feature>
<dbReference type="Pfam" id="PF00535">
    <property type="entry name" value="Glycos_transf_2"/>
    <property type="match status" value="1"/>
</dbReference>
<feature type="transmembrane region" description="Helical" evidence="8">
    <location>
        <begin position="299"/>
        <end position="321"/>
    </location>
</feature>
<dbReference type="InterPro" id="IPR039528">
    <property type="entry name" value="DPM1-like"/>
</dbReference>
<evidence type="ECO:0000259" key="10">
    <source>
        <dbReference type="Pfam" id="PF04138"/>
    </source>
</evidence>
<dbReference type="GO" id="GO:0016020">
    <property type="term" value="C:membrane"/>
    <property type="evidence" value="ECO:0007669"/>
    <property type="project" value="UniProtKB-SubCell"/>
</dbReference>
<evidence type="ECO:0000256" key="1">
    <source>
        <dbReference type="ARBA" id="ARBA00004141"/>
    </source>
</evidence>
<dbReference type="Gene3D" id="3.90.550.10">
    <property type="entry name" value="Spore Coat Polysaccharide Biosynthesis Protein SpsA, Chain A"/>
    <property type="match status" value="1"/>
</dbReference>
<organism evidence="11 12">
    <name type="scientific">Spirobacillus cienkowskii</name>
    <dbReference type="NCBI Taxonomy" id="495820"/>
    <lineage>
        <taxon>Bacteria</taxon>
        <taxon>Pseudomonadati</taxon>
        <taxon>Bdellovibrionota</taxon>
        <taxon>Oligoflexia</taxon>
        <taxon>Silvanigrellales</taxon>
        <taxon>Spirobacillus</taxon>
    </lineage>
</organism>
<evidence type="ECO:0000256" key="8">
    <source>
        <dbReference type="SAM" id="Phobius"/>
    </source>
</evidence>
<evidence type="ECO:0000259" key="9">
    <source>
        <dbReference type="Pfam" id="PF00535"/>
    </source>
</evidence>
<keyword evidence="12" id="KW-1185">Reference proteome</keyword>
<dbReference type="GO" id="GO:0000271">
    <property type="term" value="P:polysaccharide biosynthetic process"/>
    <property type="evidence" value="ECO:0007669"/>
    <property type="project" value="InterPro"/>
</dbReference>
<keyword evidence="7 8" id="KW-0472">Membrane</keyword>
<protein>
    <submittedName>
        <fullName evidence="11">Glycosyltransferase family 2 protein</fullName>
    </submittedName>
</protein>
<dbReference type="InterPro" id="IPR007267">
    <property type="entry name" value="GtrA_DPMS_TM"/>
</dbReference>
<dbReference type="GO" id="GO:0004582">
    <property type="term" value="F:dolichyl-phosphate beta-D-mannosyltransferase activity"/>
    <property type="evidence" value="ECO:0007669"/>
    <property type="project" value="InterPro"/>
</dbReference>
<evidence type="ECO:0000256" key="3">
    <source>
        <dbReference type="ARBA" id="ARBA00022676"/>
    </source>
</evidence>
<feature type="transmembrane region" description="Helical" evidence="8">
    <location>
        <begin position="268"/>
        <end position="287"/>
    </location>
</feature>
<dbReference type="EMBL" id="QOVW01000078">
    <property type="protein sequence ID" value="RDB35673.1"/>
    <property type="molecule type" value="Genomic_DNA"/>
</dbReference>
<comment type="subcellular location">
    <subcellularLocation>
        <location evidence="1">Membrane</location>
        <topology evidence="1">Multi-pass membrane protein</topology>
    </subcellularLocation>
</comment>
<dbReference type="PANTHER" id="PTHR43398:SF1">
    <property type="entry name" value="DOLICHOL-PHOSPHATE MANNOSYLTRANSFERASE SUBUNIT 1"/>
    <property type="match status" value="1"/>
</dbReference>
<evidence type="ECO:0000256" key="2">
    <source>
        <dbReference type="ARBA" id="ARBA00006739"/>
    </source>
</evidence>
<evidence type="ECO:0000313" key="11">
    <source>
        <dbReference type="EMBL" id="RDB35673.1"/>
    </source>
</evidence>
<sequence>MLLSLVIPTYNESINIPILLERISIHLADIPKEVIIVDDNSPDKTWEVAHSLEHKYSWLRVIRRMTEKGLSSAVMAGFEIAEGDLLAVMDSDLQHDEKALIDFYRAFQNGADLVVGSRKAQGGQVEDWSQTRKFISWTATLMSKIALRHSVSDPMSGFFALKRSVYENYKEQINPRGFKILLEFLARSKNIKIAEVGYTFKGRIHGESKLSHKVILDYIFALYELSIGKYVPIKFIQYGIIGTIGLIIGTLIIYFTEIFTDFDHSLSLALSIEMSLLSNFFLNNYWTFKTKKLVGFKKLLRGLILFHAICLSGALINHAIGIKLLEFGINIYLSNSIGYLLAAIWNYIINVNITWKGNS</sequence>
<keyword evidence="3" id="KW-0328">Glycosyltransferase</keyword>
<keyword evidence="4" id="KW-0808">Transferase</keyword>
<keyword evidence="6 8" id="KW-1133">Transmembrane helix</keyword>
<dbReference type="GO" id="GO:0006506">
    <property type="term" value="P:GPI anchor biosynthetic process"/>
    <property type="evidence" value="ECO:0007669"/>
    <property type="project" value="TreeGrafter"/>
</dbReference>
<feature type="domain" description="GtrA/DPMS transmembrane" evidence="10">
    <location>
        <begin position="237"/>
        <end position="355"/>
    </location>
</feature>
<dbReference type="PANTHER" id="PTHR43398">
    <property type="entry name" value="DOLICHOL-PHOSPHATE MANNOSYLTRANSFERASE SUBUNIT 1"/>
    <property type="match status" value="1"/>
</dbReference>
<dbReference type="SUPFAM" id="SSF53448">
    <property type="entry name" value="Nucleotide-diphospho-sugar transferases"/>
    <property type="match status" value="1"/>
</dbReference>
<dbReference type="AlphaFoldDB" id="A0A369KV97"/>
<proteinExistence type="inferred from homology"/>
<evidence type="ECO:0000313" key="12">
    <source>
        <dbReference type="Proteomes" id="UP000253934"/>
    </source>
</evidence>
<evidence type="ECO:0000256" key="7">
    <source>
        <dbReference type="ARBA" id="ARBA00023136"/>
    </source>
</evidence>
<name>A0A369KV97_9BACT</name>
<keyword evidence="5 8" id="KW-0812">Transmembrane</keyword>
<dbReference type="Pfam" id="PF04138">
    <property type="entry name" value="GtrA_DPMS_TM"/>
    <property type="match status" value="1"/>
</dbReference>
<dbReference type="Proteomes" id="UP000253934">
    <property type="component" value="Unassembled WGS sequence"/>
</dbReference>